<dbReference type="InterPro" id="IPR058633">
    <property type="entry name" value="EmrA/FarA_HH"/>
</dbReference>
<feature type="domain" description="Multidrug export protein EmrA/FarA alpha-helical hairpin" evidence="2">
    <location>
        <begin position="90"/>
        <end position="210"/>
    </location>
</feature>
<comment type="caution">
    <text evidence="3">The sequence shown here is derived from an EMBL/GenBank/DDBJ whole genome shotgun (WGS) entry which is preliminary data.</text>
</comment>
<dbReference type="GO" id="GO:0030313">
    <property type="term" value="C:cell envelope"/>
    <property type="evidence" value="ECO:0007669"/>
    <property type="project" value="UniProtKB-SubCell"/>
</dbReference>
<sequence>MTATQTPDSRTSTRKSRLMLAGGATLLAGAGWAAWTFLAGAATQTTDNAYVNGHVVAITPQVGGAVSAIWADNADRISAGQTLVEVDPADTQIALAGARADLARARRRVQALFASRDQAGAEVARRQAELDRAQADVSARRGIAAQGAITSEEARHAADALNAARAALAVAQAAERAAQAQVDGVTPDTHPDVTLAQERLRAAALDAQRTTIRAPVGGMVAQRSVQLGKHVAIGDKLMAVVPLDQMWIDANFKEIQLAGICPGQPAVVTVDAHGAKVRYRGRVGDVMAGSGSAFALLPSQNATGNWIKVVQRVPVRINLDPKELADHPLRIGLSAEVTVDTARCDPAQAGAARGETTDIYRQQRQAADTLAQAGQGLQ</sequence>
<protein>
    <submittedName>
        <fullName evidence="3">HlyD family efflux transporter periplasmic adaptor subunit</fullName>
    </submittedName>
</protein>
<evidence type="ECO:0000256" key="1">
    <source>
        <dbReference type="ARBA" id="ARBA00004196"/>
    </source>
</evidence>
<gene>
    <name evidence="3" type="ORF">O9570_24100</name>
</gene>
<evidence type="ECO:0000259" key="2">
    <source>
        <dbReference type="Pfam" id="PF25885"/>
    </source>
</evidence>
<dbReference type="AlphaFoldDB" id="A0A9W5ELM5"/>
<name>A0A9W5ELM5_ALCXX</name>
<reference evidence="3" key="1">
    <citation type="submission" date="2022-12" db="EMBL/GenBank/DDBJ databases">
        <authorList>
            <person name="Voronina O.L."/>
            <person name="Kunda M.S."/>
            <person name="Ryzhova N."/>
            <person name="Aksenova E.I."/>
        </authorList>
    </citation>
    <scope>NUCLEOTIDE SEQUENCE</scope>
    <source>
        <strain evidence="3">SCCH136:Ach223948</strain>
    </source>
</reference>
<organism evidence="3 4">
    <name type="scientific">Alcaligenes xylosoxydans xylosoxydans</name>
    <name type="common">Achromobacter xylosoxidans</name>
    <dbReference type="NCBI Taxonomy" id="85698"/>
    <lineage>
        <taxon>Bacteria</taxon>
        <taxon>Pseudomonadati</taxon>
        <taxon>Pseudomonadota</taxon>
        <taxon>Betaproteobacteria</taxon>
        <taxon>Burkholderiales</taxon>
        <taxon>Alcaligenaceae</taxon>
        <taxon>Achromobacter</taxon>
    </lineage>
</organism>
<dbReference type="Gene3D" id="1.10.287.470">
    <property type="entry name" value="Helix hairpin bin"/>
    <property type="match status" value="1"/>
</dbReference>
<dbReference type="Pfam" id="PF25885">
    <property type="entry name" value="HH_EMRA"/>
    <property type="match status" value="1"/>
</dbReference>
<dbReference type="RefSeq" id="WP_232066926.1">
    <property type="nucleotide sequence ID" value="NZ_CYTI01000013.1"/>
</dbReference>
<dbReference type="Gene3D" id="2.40.30.170">
    <property type="match status" value="1"/>
</dbReference>
<dbReference type="PANTHER" id="PTHR30386:SF19">
    <property type="entry name" value="MULTIDRUG EXPORT PROTEIN EMRA-RELATED"/>
    <property type="match status" value="1"/>
</dbReference>
<dbReference type="Proteomes" id="UP001141992">
    <property type="component" value="Unassembled WGS sequence"/>
</dbReference>
<dbReference type="SUPFAM" id="SSF111369">
    <property type="entry name" value="HlyD-like secretion proteins"/>
    <property type="match status" value="2"/>
</dbReference>
<dbReference type="GO" id="GO:0055085">
    <property type="term" value="P:transmembrane transport"/>
    <property type="evidence" value="ECO:0007669"/>
    <property type="project" value="InterPro"/>
</dbReference>
<accession>A0A9W5ELM5</accession>
<evidence type="ECO:0000313" key="4">
    <source>
        <dbReference type="Proteomes" id="UP001141992"/>
    </source>
</evidence>
<evidence type="ECO:0000313" key="3">
    <source>
        <dbReference type="EMBL" id="MCZ8404564.1"/>
    </source>
</evidence>
<proteinExistence type="predicted"/>
<comment type="subcellular location">
    <subcellularLocation>
        <location evidence="1">Cell envelope</location>
    </subcellularLocation>
</comment>
<dbReference type="EMBL" id="JAPZVI010000026">
    <property type="protein sequence ID" value="MCZ8404564.1"/>
    <property type="molecule type" value="Genomic_DNA"/>
</dbReference>
<dbReference type="PANTHER" id="PTHR30386">
    <property type="entry name" value="MEMBRANE FUSION SUBUNIT OF EMRAB-TOLC MULTIDRUG EFFLUX PUMP"/>
    <property type="match status" value="1"/>
</dbReference>
<dbReference type="Gene3D" id="2.40.50.100">
    <property type="match status" value="1"/>
</dbReference>
<dbReference type="InterPro" id="IPR050739">
    <property type="entry name" value="MFP"/>
</dbReference>